<dbReference type="AlphaFoldDB" id="A0A8H6YAH4"/>
<dbReference type="EMBL" id="JACAZH010000010">
    <property type="protein sequence ID" value="KAF7357405.1"/>
    <property type="molecule type" value="Genomic_DNA"/>
</dbReference>
<proteinExistence type="predicted"/>
<protein>
    <submittedName>
        <fullName evidence="3">Uncharacterized protein</fullName>
    </submittedName>
</protein>
<keyword evidence="1" id="KW-0175">Coiled coil</keyword>
<keyword evidence="4" id="KW-1185">Reference proteome</keyword>
<dbReference type="Proteomes" id="UP000623467">
    <property type="component" value="Unassembled WGS sequence"/>
</dbReference>
<feature type="coiled-coil region" evidence="1">
    <location>
        <begin position="38"/>
        <end position="65"/>
    </location>
</feature>
<evidence type="ECO:0000256" key="1">
    <source>
        <dbReference type="SAM" id="Coils"/>
    </source>
</evidence>
<dbReference type="OrthoDB" id="3024072at2759"/>
<dbReference type="InterPro" id="IPR032675">
    <property type="entry name" value="LRR_dom_sf"/>
</dbReference>
<organism evidence="3 4">
    <name type="scientific">Mycena sanguinolenta</name>
    <dbReference type="NCBI Taxonomy" id="230812"/>
    <lineage>
        <taxon>Eukaryota</taxon>
        <taxon>Fungi</taxon>
        <taxon>Dikarya</taxon>
        <taxon>Basidiomycota</taxon>
        <taxon>Agaricomycotina</taxon>
        <taxon>Agaricomycetes</taxon>
        <taxon>Agaricomycetidae</taxon>
        <taxon>Agaricales</taxon>
        <taxon>Marasmiineae</taxon>
        <taxon>Mycenaceae</taxon>
        <taxon>Mycena</taxon>
    </lineage>
</organism>
<dbReference type="Gene3D" id="3.80.10.10">
    <property type="entry name" value="Ribonuclease Inhibitor"/>
    <property type="match status" value="1"/>
</dbReference>
<sequence>MWFSRYGSHGNPQQYKDTMAMGPLPLTQTFESQAKILIKASEDNIARIESQIRGLERLRDQERGNIARLRMAIAPVSKASCRASGGNLLLAHTTPRLWTERLMIDLNKTPTAAYISCVKEWLKRSAPIRIPVELKISEKGVEAGPLMDEMAAVAYRWGSANLDLPSLSLLSRIPAAGLKSLVYLSLQSEDVKHHEKTRPFRTAEHLHRVFLRTHHTSRLLLPWSQLTDIDVSDPSPQECLDTLLQCTTVVSAQFYTSAWSDFPDLSQRPITTLGRLKVLRLSFDSLGDFVAPFFVCLALPVLAKLTLTLDIDHTWPSAEFTQFQLRSPNIERLTFGMSAMEPPDLLAVLQHAPLLVALDMDCCLYCFDDSIIGGLQYSATDAVYLTPKLERLSLSYAGTNFDEDTLDAMIQSRWWTDEQLLSLPSSPKVARWSHVDIYCDDGADNVSSDFKARIEEYRSQGLDISVS</sequence>
<feature type="region of interest" description="Disordered" evidence="2">
    <location>
        <begin position="1"/>
        <end position="20"/>
    </location>
</feature>
<gene>
    <name evidence="3" type="ORF">MSAN_01336500</name>
</gene>
<comment type="caution">
    <text evidence="3">The sequence shown here is derived from an EMBL/GenBank/DDBJ whole genome shotgun (WGS) entry which is preliminary data.</text>
</comment>
<name>A0A8H6YAH4_9AGAR</name>
<accession>A0A8H6YAH4</accession>
<evidence type="ECO:0000313" key="3">
    <source>
        <dbReference type="EMBL" id="KAF7357405.1"/>
    </source>
</evidence>
<reference evidence="3" key="1">
    <citation type="submission" date="2020-05" db="EMBL/GenBank/DDBJ databases">
        <title>Mycena genomes resolve the evolution of fungal bioluminescence.</title>
        <authorList>
            <person name="Tsai I.J."/>
        </authorList>
    </citation>
    <scope>NUCLEOTIDE SEQUENCE</scope>
    <source>
        <strain evidence="3">160909Yilan</strain>
    </source>
</reference>
<evidence type="ECO:0000256" key="2">
    <source>
        <dbReference type="SAM" id="MobiDB-lite"/>
    </source>
</evidence>
<evidence type="ECO:0000313" key="4">
    <source>
        <dbReference type="Proteomes" id="UP000623467"/>
    </source>
</evidence>
<dbReference type="SUPFAM" id="SSF52047">
    <property type="entry name" value="RNI-like"/>
    <property type="match status" value="1"/>
</dbReference>